<protein>
    <submittedName>
        <fullName evidence="2">Uncharacterized protein</fullName>
    </submittedName>
</protein>
<feature type="compositionally biased region" description="Basic and acidic residues" evidence="1">
    <location>
        <begin position="15"/>
        <end position="29"/>
    </location>
</feature>
<reference evidence="2 3" key="1">
    <citation type="submission" date="2020-01" db="EMBL/GenBank/DDBJ databases">
        <title>Identification and distribution of gene clusters putatively required for synthesis of sphingolipid metabolism inhibitors in phylogenetically diverse species of the filamentous fungus Fusarium.</title>
        <authorList>
            <person name="Kim H.-S."/>
            <person name="Busman M."/>
            <person name="Brown D.W."/>
            <person name="Divon H."/>
            <person name="Uhlig S."/>
            <person name="Proctor R.H."/>
        </authorList>
    </citation>
    <scope>NUCLEOTIDE SEQUENCE [LARGE SCALE GENOMIC DNA]</scope>
    <source>
        <strain evidence="2 3">NRRL 20459</strain>
    </source>
</reference>
<sequence>MTSPSATQARPAMKPGKDQDSCDRPPILRDDEFWKPRFRRDPGCRRSVVFRLEAILLLSYRHRPFAVPQTAYGPRSDDQFQHALALISRMAQVSADYKAANVKREPVRLQKEGFQLDHIPVEVNTRPKDQVMHRYENDVLENEKHLAIRPS</sequence>
<dbReference type="AlphaFoldDB" id="A0A8H4PFH9"/>
<dbReference type="Proteomes" id="UP000554235">
    <property type="component" value="Unassembled WGS sequence"/>
</dbReference>
<feature type="region of interest" description="Disordered" evidence="1">
    <location>
        <begin position="1"/>
        <end position="29"/>
    </location>
</feature>
<organism evidence="2 3">
    <name type="scientific">Fusarium albosuccineum</name>
    <dbReference type="NCBI Taxonomy" id="1237068"/>
    <lineage>
        <taxon>Eukaryota</taxon>
        <taxon>Fungi</taxon>
        <taxon>Dikarya</taxon>
        <taxon>Ascomycota</taxon>
        <taxon>Pezizomycotina</taxon>
        <taxon>Sordariomycetes</taxon>
        <taxon>Hypocreomycetidae</taxon>
        <taxon>Hypocreales</taxon>
        <taxon>Nectriaceae</taxon>
        <taxon>Fusarium</taxon>
        <taxon>Fusarium decemcellulare species complex</taxon>
    </lineage>
</organism>
<keyword evidence="3" id="KW-1185">Reference proteome</keyword>
<accession>A0A8H4PFH9</accession>
<name>A0A8H4PFH9_9HYPO</name>
<gene>
    <name evidence="2" type="ORF">FALBO_2399</name>
</gene>
<evidence type="ECO:0000256" key="1">
    <source>
        <dbReference type="SAM" id="MobiDB-lite"/>
    </source>
</evidence>
<proteinExistence type="predicted"/>
<dbReference type="OrthoDB" id="6499973at2759"/>
<evidence type="ECO:0000313" key="3">
    <source>
        <dbReference type="Proteomes" id="UP000554235"/>
    </source>
</evidence>
<evidence type="ECO:0000313" key="2">
    <source>
        <dbReference type="EMBL" id="KAF4470685.1"/>
    </source>
</evidence>
<dbReference type="EMBL" id="JAADYS010000308">
    <property type="protein sequence ID" value="KAF4470685.1"/>
    <property type="molecule type" value="Genomic_DNA"/>
</dbReference>
<comment type="caution">
    <text evidence="2">The sequence shown here is derived from an EMBL/GenBank/DDBJ whole genome shotgun (WGS) entry which is preliminary data.</text>
</comment>